<accession>A0A7J7NP61</accession>
<reference evidence="4 5" key="1">
    <citation type="journal article" date="2020" name="IScience">
        <title>Genome Sequencing of the Endangered Kingdonia uniflora (Circaeasteraceae, Ranunculales) Reveals Potential Mechanisms of Evolutionary Specialization.</title>
        <authorList>
            <person name="Sun Y."/>
            <person name="Deng T."/>
            <person name="Zhang A."/>
            <person name="Moore M.J."/>
            <person name="Landis J.B."/>
            <person name="Lin N."/>
            <person name="Zhang H."/>
            <person name="Zhang X."/>
            <person name="Huang J."/>
            <person name="Zhang X."/>
            <person name="Sun H."/>
            <person name="Wang H."/>
        </authorList>
    </citation>
    <scope>NUCLEOTIDE SEQUENCE [LARGE SCALE GENOMIC DNA]</scope>
    <source>
        <strain evidence="4">TB1705</strain>
        <tissue evidence="4">Leaf</tissue>
    </source>
</reference>
<dbReference type="EMBL" id="JACGCM010000671">
    <property type="protein sequence ID" value="KAF6168975.1"/>
    <property type="molecule type" value="Genomic_DNA"/>
</dbReference>
<name>A0A7J7NP61_9MAGN</name>
<dbReference type="Proteomes" id="UP000541444">
    <property type="component" value="Unassembled WGS sequence"/>
</dbReference>
<keyword evidence="2" id="KW-0175">Coiled coil</keyword>
<organism evidence="4 5">
    <name type="scientific">Kingdonia uniflora</name>
    <dbReference type="NCBI Taxonomy" id="39325"/>
    <lineage>
        <taxon>Eukaryota</taxon>
        <taxon>Viridiplantae</taxon>
        <taxon>Streptophyta</taxon>
        <taxon>Embryophyta</taxon>
        <taxon>Tracheophyta</taxon>
        <taxon>Spermatophyta</taxon>
        <taxon>Magnoliopsida</taxon>
        <taxon>Ranunculales</taxon>
        <taxon>Circaeasteraceae</taxon>
        <taxon>Kingdonia</taxon>
    </lineage>
</organism>
<comment type="caution">
    <text evidence="4">The sequence shown here is derived from an EMBL/GenBank/DDBJ whole genome shotgun (WGS) entry which is preliminary data.</text>
</comment>
<dbReference type="PANTHER" id="PTHR31580:SF22">
    <property type="entry name" value="FILAMENT-LIKE PLANT PROTEIN 7"/>
    <property type="match status" value="1"/>
</dbReference>
<proteinExistence type="inferred from homology"/>
<evidence type="ECO:0000256" key="2">
    <source>
        <dbReference type="ARBA" id="ARBA00023054"/>
    </source>
</evidence>
<keyword evidence="5" id="KW-1185">Reference proteome</keyword>
<dbReference type="OrthoDB" id="1696825at2759"/>
<dbReference type="Pfam" id="PF05911">
    <property type="entry name" value="FPP"/>
    <property type="match status" value="1"/>
</dbReference>
<dbReference type="PANTHER" id="PTHR31580">
    <property type="entry name" value="FILAMENT-LIKE PLANT PROTEIN 4"/>
    <property type="match status" value="1"/>
</dbReference>
<sequence length="152" mass="16859">MESLKKFFEEKLQSATGKIEALNGSKRVIEDKVEKHKLLYDALQTQLPNARVELNEACEKASSLDVKLEDKSTSCQELEATCLDLQLHLERHSNLTDDEKESEAEQMTGGDQGIENELYMNGEDQTTGGDQAEVVEVARDSNILAPSTEALS</sequence>
<evidence type="ECO:0000313" key="4">
    <source>
        <dbReference type="EMBL" id="KAF6168975.1"/>
    </source>
</evidence>
<comment type="similarity">
    <text evidence="1">Belongs to the FPP family.</text>
</comment>
<dbReference type="InterPro" id="IPR008587">
    <property type="entry name" value="FPP_plant"/>
</dbReference>
<gene>
    <name evidence="4" type="ORF">GIB67_038472</name>
</gene>
<evidence type="ECO:0000313" key="5">
    <source>
        <dbReference type="Proteomes" id="UP000541444"/>
    </source>
</evidence>
<feature type="region of interest" description="Disordered" evidence="3">
    <location>
        <begin position="93"/>
        <end position="152"/>
    </location>
</feature>
<evidence type="ECO:0000256" key="3">
    <source>
        <dbReference type="SAM" id="MobiDB-lite"/>
    </source>
</evidence>
<protein>
    <submittedName>
        <fullName evidence="4">Uncharacterized protein</fullName>
    </submittedName>
</protein>
<dbReference type="AlphaFoldDB" id="A0A7J7NP61"/>
<evidence type="ECO:0000256" key="1">
    <source>
        <dbReference type="ARBA" id="ARBA00005921"/>
    </source>
</evidence>